<proteinExistence type="predicted"/>
<evidence type="ECO:0000313" key="12">
    <source>
        <dbReference type="Proteomes" id="UP000251993"/>
    </source>
</evidence>
<keyword evidence="9" id="KW-0472">Membrane</keyword>
<reference evidence="11 12" key="1">
    <citation type="submission" date="2018-07" db="EMBL/GenBank/DDBJ databases">
        <title>Genome sequencing of Runella.</title>
        <authorList>
            <person name="Baek M.-G."/>
            <person name="Yi H."/>
        </authorList>
    </citation>
    <scope>NUCLEOTIDE SEQUENCE [LARGE SCALE GENOMIC DNA]</scope>
    <source>
        <strain evidence="11 12">HYN0085</strain>
    </source>
</reference>
<accession>A0A344TD40</accession>
<dbReference type="GO" id="GO:0000155">
    <property type="term" value="F:phosphorelay sensor kinase activity"/>
    <property type="evidence" value="ECO:0007669"/>
    <property type="project" value="InterPro"/>
</dbReference>
<dbReference type="RefSeq" id="WP_114065348.1">
    <property type="nucleotide sequence ID" value="NZ_CP030850.1"/>
</dbReference>
<name>A0A344TD40_9BACT</name>
<keyword evidence="4" id="KW-0808">Transferase</keyword>
<dbReference type="EMBL" id="CP030850">
    <property type="protein sequence ID" value="AXE16561.1"/>
    <property type="molecule type" value="Genomic_DNA"/>
</dbReference>
<keyword evidence="6 11" id="KW-0418">Kinase</keyword>
<evidence type="ECO:0000256" key="8">
    <source>
        <dbReference type="ARBA" id="ARBA00023012"/>
    </source>
</evidence>
<dbReference type="CDD" id="cd16917">
    <property type="entry name" value="HATPase_UhpB-NarQ-NarX-like"/>
    <property type="match status" value="1"/>
</dbReference>
<dbReference type="InterPro" id="IPR050482">
    <property type="entry name" value="Sensor_HK_TwoCompSys"/>
</dbReference>
<keyword evidence="3" id="KW-0597">Phosphoprotein</keyword>
<keyword evidence="9" id="KW-0812">Transmembrane</keyword>
<evidence type="ECO:0000259" key="10">
    <source>
        <dbReference type="PROSITE" id="PS50109"/>
    </source>
</evidence>
<dbReference type="SMART" id="SM00387">
    <property type="entry name" value="HATPase_c"/>
    <property type="match status" value="1"/>
</dbReference>
<dbReference type="InterPro" id="IPR005467">
    <property type="entry name" value="His_kinase_dom"/>
</dbReference>
<dbReference type="InterPro" id="IPR036890">
    <property type="entry name" value="HATPase_C_sf"/>
</dbReference>
<feature type="transmembrane region" description="Helical" evidence="9">
    <location>
        <begin position="6"/>
        <end position="28"/>
    </location>
</feature>
<evidence type="ECO:0000313" key="11">
    <source>
        <dbReference type="EMBL" id="AXE16561.1"/>
    </source>
</evidence>
<dbReference type="GO" id="GO:0005524">
    <property type="term" value="F:ATP binding"/>
    <property type="evidence" value="ECO:0007669"/>
    <property type="project" value="UniProtKB-KW"/>
</dbReference>
<dbReference type="EC" id="2.7.13.3" evidence="2"/>
<keyword evidence="12" id="KW-1185">Reference proteome</keyword>
<dbReference type="SUPFAM" id="SSF55874">
    <property type="entry name" value="ATPase domain of HSP90 chaperone/DNA topoisomerase II/histidine kinase"/>
    <property type="match status" value="1"/>
</dbReference>
<dbReference type="AlphaFoldDB" id="A0A344TD40"/>
<dbReference type="Gene3D" id="3.30.565.10">
    <property type="entry name" value="Histidine kinase-like ATPase, C-terminal domain"/>
    <property type="match status" value="1"/>
</dbReference>
<keyword evidence="8" id="KW-0902">Two-component regulatory system</keyword>
<gene>
    <name evidence="11" type="ORF">DR864_01865</name>
</gene>
<dbReference type="PANTHER" id="PTHR24421:SF10">
    <property type="entry name" value="NITRATE_NITRITE SENSOR PROTEIN NARQ"/>
    <property type="match status" value="1"/>
</dbReference>
<dbReference type="PANTHER" id="PTHR24421">
    <property type="entry name" value="NITRATE/NITRITE SENSOR PROTEIN NARX-RELATED"/>
    <property type="match status" value="1"/>
</dbReference>
<evidence type="ECO:0000256" key="2">
    <source>
        <dbReference type="ARBA" id="ARBA00012438"/>
    </source>
</evidence>
<evidence type="ECO:0000256" key="4">
    <source>
        <dbReference type="ARBA" id="ARBA00022679"/>
    </source>
</evidence>
<protein>
    <recommendedName>
        <fullName evidence="2">histidine kinase</fullName>
        <ecNumber evidence="2">2.7.13.3</ecNumber>
    </recommendedName>
</protein>
<dbReference type="InterPro" id="IPR011712">
    <property type="entry name" value="Sig_transdc_His_kin_sub3_dim/P"/>
</dbReference>
<feature type="domain" description="Histidine kinase" evidence="10">
    <location>
        <begin position="64"/>
        <end position="262"/>
    </location>
</feature>
<evidence type="ECO:0000256" key="6">
    <source>
        <dbReference type="ARBA" id="ARBA00022777"/>
    </source>
</evidence>
<evidence type="ECO:0000256" key="5">
    <source>
        <dbReference type="ARBA" id="ARBA00022741"/>
    </source>
</evidence>
<keyword evidence="5" id="KW-0547">Nucleotide-binding</keyword>
<dbReference type="OrthoDB" id="9760839at2"/>
<evidence type="ECO:0000256" key="1">
    <source>
        <dbReference type="ARBA" id="ARBA00000085"/>
    </source>
</evidence>
<comment type="catalytic activity">
    <reaction evidence="1">
        <text>ATP + protein L-histidine = ADP + protein N-phospho-L-histidine.</text>
        <dbReference type="EC" id="2.7.13.3"/>
    </reaction>
</comment>
<dbReference type="InterPro" id="IPR003594">
    <property type="entry name" value="HATPase_dom"/>
</dbReference>
<organism evidence="11 12">
    <name type="scientific">Runella rosea</name>
    <dbReference type="NCBI Taxonomy" id="2259595"/>
    <lineage>
        <taxon>Bacteria</taxon>
        <taxon>Pseudomonadati</taxon>
        <taxon>Bacteroidota</taxon>
        <taxon>Cytophagia</taxon>
        <taxon>Cytophagales</taxon>
        <taxon>Spirosomataceae</taxon>
        <taxon>Runella</taxon>
    </lineage>
</organism>
<dbReference type="Pfam" id="PF02518">
    <property type="entry name" value="HATPase_c"/>
    <property type="match status" value="1"/>
</dbReference>
<dbReference type="Gene3D" id="1.20.5.1930">
    <property type="match status" value="1"/>
</dbReference>
<dbReference type="Proteomes" id="UP000251993">
    <property type="component" value="Chromosome"/>
</dbReference>
<dbReference type="PROSITE" id="PS50109">
    <property type="entry name" value="HIS_KIN"/>
    <property type="match status" value="1"/>
</dbReference>
<keyword evidence="9" id="KW-1133">Transmembrane helix</keyword>
<dbReference type="GO" id="GO:0016020">
    <property type="term" value="C:membrane"/>
    <property type="evidence" value="ECO:0007669"/>
    <property type="project" value="InterPro"/>
</dbReference>
<dbReference type="Pfam" id="PF07730">
    <property type="entry name" value="HisKA_3"/>
    <property type="match status" value="1"/>
</dbReference>
<evidence type="ECO:0000256" key="9">
    <source>
        <dbReference type="SAM" id="Phobius"/>
    </source>
</evidence>
<evidence type="ECO:0000256" key="7">
    <source>
        <dbReference type="ARBA" id="ARBA00022840"/>
    </source>
</evidence>
<dbReference type="GO" id="GO:0046983">
    <property type="term" value="F:protein dimerization activity"/>
    <property type="evidence" value="ECO:0007669"/>
    <property type="project" value="InterPro"/>
</dbReference>
<dbReference type="KEGG" id="run:DR864_01865"/>
<evidence type="ECO:0000256" key="3">
    <source>
        <dbReference type="ARBA" id="ARBA00022553"/>
    </source>
</evidence>
<keyword evidence="7" id="KW-0067">ATP-binding</keyword>
<sequence>MESPYVIIIGTGIMLIMAMFIVLFVMYYQRKQIEQQMRVKDMEAEFQRKLLEVSMASTEAERRRIAQDLHDDIGALLSVTKLTFNALYGQLGSKDQAERLAKQVREALDETISHVRRISRELVPTTLERFGLPAALQEFAAKSIGSHTVRITFGYSGDENIRLEPKVELMLYRVAQELINNALKHSGGTNVHVQLSLPPETFGLVVEDNGHGFNLQEAHTRPSPGLGLDSIEGRLRVINGKINYETGPQKGCRAVVELRQLVLFEKAKKRDVEKAQ</sequence>